<feature type="non-terminal residue" evidence="2">
    <location>
        <position position="211"/>
    </location>
</feature>
<accession>A0ABD0M1B0</accession>
<comment type="caution">
    <text evidence="2">The sequence shown here is derived from an EMBL/GenBank/DDBJ whole genome shotgun (WGS) entry which is preliminary data.</text>
</comment>
<dbReference type="Proteomes" id="UP001519460">
    <property type="component" value="Unassembled WGS sequence"/>
</dbReference>
<protein>
    <submittedName>
        <fullName evidence="2">Uncharacterized protein</fullName>
    </submittedName>
</protein>
<reference evidence="2 3" key="1">
    <citation type="journal article" date="2023" name="Sci. Data">
        <title>Genome assembly of the Korean intertidal mud-creeper Batillaria attramentaria.</title>
        <authorList>
            <person name="Patra A.K."/>
            <person name="Ho P.T."/>
            <person name="Jun S."/>
            <person name="Lee S.J."/>
            <person name="Kim Y."/>
            <person name="Won Y.J."/>
        </authorList>
    </citation>
    <scope>NUCLEOTIDE SEQUENCE [LARGE SCALE GENOMIC DNA]</scope>
    <source>
        <strain evidence="2">Wonlab-2016</strain>
    </source>
</reference>
<organism evidence="2 3">
    <name type="scientific">Batillaria attramentaria</name>
    <dbReference type="NCBI Taxonomy" id="370345"/>
    <lineage>
        <taxon>Eukaryota</taxon>
        <taxon>Metazoa</taxon>
        <taxon>Spiralia</taxon>
        <taxon>Lophotrochozoa</taxon>
        <taxon>Mollusca</taxon>
        <taxon>Gastropoda</taxon>
        <taxon>Caenogastropoda</taxon>
        <taxon>Sorbeoconcha</taxon>
        <taxon>Cerithioidea</taxon>
        <taxon>Batillariidae</taxon>
        <taxon>Batillaria</taxon>
    </lineage>
</organism>
<gene>
    <name evidence="2" type="ORF">BaRGS_00003315</name>
</gene>
<dbReference type="AlphaFoldDB" id="A0ABD0M1B0"/>
<feature type="region of interest" description="Disordered" evidence="1">
    <location>
        <begin position="45"/>
        <end position="72"/>
    </location>
</feature>
<evidence type="ECO:0000313" key="3">
    <source>
        <dbReference type="Proteomes" id="UP001519460"/>
    </source>
</evidence>
<proteinExistence type="predicted"/>
<evidence type="ECO:0000313" key="2">
    <source>
        <dbReference type="EMBL" id="KAK7505570.1"/>
    </source>
</evidence>
<keyword evidence="3" id="KW-1185">Reference proteome</keyword>
<evidence type="ECO:0000256" key="1">
    <source>
        <dbReference type="SAM" id="MobiDB-lite"/>
    </source>
</evidence>
<name>A0ABD0M1B0_9CAEN</name>
<dbReference type="EMBL" id="JACVVK020000010">
    <property type="protein sequence ID" value="KAK7505570.1"/>
    <property type="molecule type" value="Genomic_DNA"/>
</dbReference>
<sequence>MRYLMFAVPFNVCPFLNSLALRLARASASHSLLITHATGHVVMTSRAPGAGRGPRKKGRKDARGGVIDRPPESSTEFKLRLEAGGQATVNVPLIWPVCQRVQRVVKTVKVWTASSIACLQGCFDCTDWEVFYDACRTLDELVDTVTAYIRFCVDSGTAEEKRQVNKEVKAAIRLAQRTYKNKVETKFAGGNFRAAWQGIKNMAAVNVVSDA</sequence>